<dbReference type="PROSITE" id="PS01186">
    <property type="entry name" value="EGF_2"/>
    <property type="match status" value="1"/>
</dbReference>
<organism evidence="5 6">
    <name type="scientific">Paramuricea clavata</name>
    <name type="common">Red gorgonian</name>
    <name type="synonym">Violescent sea-whip</name>
    <dbReference type="NCBI Taxonomy" id="317549"/>
    <lineage>
        <taxon>Eukaryota</taxon>
        <taxon>Metazoa</taxon>
        <taxon>Cnidaria</taxon>
        <taxon>Anthozoa</taxon>
        <taxon>Octocorallia</taxon>
        <taxon>Malacalcyonacea</taxon>
        <taxon>Plexauridae</taxon>
        <taxon>Paramuricea</taxon>
    </lineage>
</organism>
<dbReference type="FunFam" id="2.10.25.10:FF:000038">
    <property type="entry name" value="Fibrillin 2"/>
    <property type="match status" value="1"/>
</dbReference>
<protein>
    <submittedName>
        <fullName evidence="5">Poly, partial</fullName>
    </submittedName>
</protein>
<evidence type="ECO:0000313" key="5">
    <source>
        <dbReference type="EMBL" id="CAB3999691.1"/>
    </source>
</evidence>
<keyword evidence="1" id="KW-0245">EGF-like domain</keyword>
<dbReference type="GO" id="GO:0005509">
    <property type="term" value="F:calcium ion binding"/>
    <property type="evidence" value="ECO:0007669"/>
    <property type="project" value="InterPro"/>
</dbReference>
<evidence type="ECO:0000256" key="4">
    <source>
        <dbReference type="ARBA" id="ARBA00023157"/>
    </source>
</evidence>
<evidence type="ECO:0000256" key="2">
    <source>
        <dbReference type="ARBA" id="ARBA00022729"/>
    </source>
</evidence>
<dbReference type="AlphaFoldDB" id="A0A7D9I8K1"/>
<keyword evidence="2" id="KW-0732">Signal</keyword>
<sequence length="271" mass="30436">MLLALERYELRIVYKPGKELFIADALSRNYLEETKETLVQELEVNEVYLTAHLPISAEKYQEVQKATADDVSSLPASKRGGRGSRTDRAVFSHSNGRRLKTSLPTPASLLKSRASDDVQRILKKQKEKQMQYYDKRTRKELQPIQPGETVQMKHGEKWNDQRCDVKYSNTEEPSVSRDKARATAKNAVGQSSHDIIDSQHNLVITRSGRASKPPESLITDIDECSEGNFSGCPGASCINAQGSYNCQCKNGYAWDGKQECLGMKSPKELCF</sequence>
<keyword evidence="4" id="KW-1015">Disulfide bond</keyword>
<dbReference type="PROSITE" id="PS01187">
    <property type="entry name" value="EGF_CA"/>
    <property type="match status" value="1"/>
</dbReference>
<evidence type="ECO:0000256" key="1">
    <source>
        <dbReference type="ARBA" id="ARBA00022536"/>
    </source>
</evidence>
<evidence type="ECO:0000313" key="6">
    <source>
        <dbReference type="Proteomes" id="UP001152795"/>
    </source>
</evidence>
<gene>
    <name evidence="5" type="ORF">PACLA_8A064990</name>
</gene>
<dbReference type="EMBL" id="CACRXK020003651">
    <property type="protein sequence ID" value="CAB3999691.1"/>
    <property type="molecule type" value="Genomic_DNA"/>
</dbReference>
<keyword evidence="3" id="KW-0677">Repeat</keyword>
<evidence type="ECO:0000256" key="3">
    <source>
        <dbReference type="ARBA" id="ARBA00022737"/>
    </source>
</evidence>
<dbReference type="InterPro" id="IPR049883">
    <property type="entry name" value="NOTCH1_EGF-like"/>
</dbReference>
<name>A0A7D9I8K1_PARCT</name>
<dbReference type="SMART" id="SM00179">
    <property type="entry name" value="EGF_CA"/>
    <property type="match status" value="1"/>
</dbReference>
<dbReference type="InterPro" id="IPR001881">
    <property type="entry name" value="EGF-like_Ca-bd_dom"/>
</dbReference>
<dbReference type="Gene3D" id="2.10.25.10">
    <property type="entry name" value="Laminin"/>
    <property type="match status" value="1"/>
</dbReference>
<accession>A0A7D9I8K1</accession>
<proteinExistence type="predicted"/>
<dbReference type="Pfam" id="PF07645">
    <property type="entry name" value="EGF_CA"/>
    <property type="match status" value="1"/>
</dbReference>
<dbReference type="CDD" id="cd00054">
    <property type="entry name" value="EGF_CA"/>
    <property type="match status" value="1"/>
</dbReference>
<keyword evidence="6" id="KW-1185">Reference proteome</keyword>
<dbReference type="InterPro" id="IPR000742">
    <property type="entry name" value="EGF"/>
</dbReference>
<reference evidence="5" key="1">
    <citation type="submission" date="2020-04" db="EMBL/GenBank/DDBJ databases">
        <authorList>
            <person name="Alioto T."/>
            <person name="Alioto T."/>
            <person name="Gomez Garrido J."/>
        </authorList>
    </citation>
    <scope>NUCLEOTIDE SEQUENCE</scope>
    <source>
        <strain evidence="5">A484AB</strain>
    </source>
</reference>
<dbReference type="SUPFAM" id="SSF57196">
    <property type="entry name" value="EGF/Laminin"/>
    <property type="match status" value="1"/>
</dbReference>
<comment type="caution">
    <text evidence="5">The sequence shown here is derived from an EMBL/GenBank/DDBJ whole genome shotgun (WGS) entry which is preliminary data.</text>
</comment>
<dbReference type="Proteomes" id="UP001152795">
    <property type="component" value="Unassembled WGS sequence"/>
</dbReference>
<dbReference type="OrthoDB" id="6428437at2759"/>
<dbReference type="InterPro" id="IPR018097">
    <property type="entry name" value="EGF_Ca-bd_CS"/>
</dbReference>